<sequence length="74" mass="8327">MVFISCAPRWRVTNYFLLGLCNLDPALSLRTYPKVYPASAILRHALAIGHRVGEGICSLTNRQYGTAILEFSWL</sequence>
<dbReference type="EMBL" id="HG792018">
    <property type="protein sequence ID" value="CDM36055.1"/>
    <property type="molecule type" value="Genomic_DNA"/>
</dbReference>
<dbReference type="AlphaFoldDB" id="W6QI02"/>
<proteinExistence type="predicted"/>
<evidence type="ECO:0000313" key="2">
    <source>
        <dbReference type="Proteomes" id="UP000030686"/>
    </source>
</evidence>
<name>W6QI02_PENRF</name>
<evidence type="ECO:0000313" key="1">
    <source>
        <dbReference type="EMBL" id="CDM36055.1"/>
    </source>
</evidence>
<gene>
    <name evidence="1" type="ORF">PROQFM164_S04g000936</name>
</gene>
<organism evidence="1 2">
    <name type="scientific">Penicillium roqueforti (strain FM164)</name>
    <dbReference type="NCBI Taxonomy" id="1365484"/>
    <lineage>
        <taxon>Eukaryota</taxon>
        <taxon>Fungi</taxon>
        <taxon>Dikarya</taxon>
        <taxon>Ascomycota</taxon>
        <taxon>Pezizomycotina</taxon>
        <taxon>Eurotiomycetes</taxon>
        <taxon>Eurotiomycetidae</taxon>
        <taxon>Eurotiales</taxon>
        <taxon>Aspergillaceae</taxon>
        <taxon>Penicillium</taxon>
    </lineage>
</organism>
<keyword evidence="2" id="KW-1185">Reference proteome</keyword>
<accession>W6QI02</accession>
<dbReference type="Proteomes" id="UP000030686">
    <property type="component" value="Unassembled WGS sequence"/>
</dbReference>
<reference evidence="1" key="1">
    <citation type="journal article" date="2014" name="Nat. Commun.">
        <title>Multiple recent horizontal transfers of a large genomic region in cheese making fungi.</title>
        <authorList>
            <person name="Cheeseman K."/>
            <person name="Ropars J."/>
            <person name="Renault P."/>
            <person name="Dupont J."/>
            <person name="Gouzy J."/>
            <person name="Branca A."/>
            <person name="Abraham A.L."/>
            <person name="Ceppi M."/>
            <person name="Conseiller E."/>
            <person name="Debuchy R."/>
            <person name="Malagnac F."/>
            <person name="Goarin A."/>
            <person name="Silar P."/>
            <person name="Lacoste S."/>
            <person name="Sallet E."/>
            <person name="Bensimon A."/>
            <person name="Giraud T."/>
            <person name="Brygoo Y."/>
        </authorList>
    </citation>
    <scope>NUCLEOTIDE SEQUENCE [LARGE SCALE GENOMIC DNA]</scope>
    <source>
        <strain evidence="1">FM164</strain>
    </source>
</reference>
<protein>
    <submittedName>
        <fullName evidence="1">Genomic scaffold, ProqFM164S04</fullName>
    </submittedName>
</protein>